<evidence type="ECO:0000259" key="1">
    <source>
        <dbReference type="Pfam" id="PF12146"/>
    </source>
</evidence>
<keyword evidence="3" id="KW-1185">Reference proteome</keyword>
<feature type="domain" description="Serine aminopeptidase S33" evidence="1">
    <location>
        <begin position="53"/>
        <end position="297"/>
    </location>
</feature>
<dbReference type="EMBL" id="BLLK01000062">
    <property type="protein sequence ID" value="GFH58783.1"/>
    <property type="molecule type" value="Genomic_DNA"/>
</dbReference>
<evidence type="ECO:0000313" key="2">
    <source>
        <dbReference type="EMBL" id="GFH58783.1"/>
    </source>
</evidence>
<comment type="caution">
    <text evidence="2">The sequence shown here is derived from an EMBL/GenBank/DDBJ whole genome shotgun (WGS) entry which is preliminary data.</text>
</comment>
<dbReference type="Gene3D" id="3.40.50.1820">
    <property type="entry name" value="alpha/beta hydrolase"/>
    <property type="match status" value="1"/>
</dbReference>
<dbReference type="InterPro" id="IPR022742">
    <property type="entry name" value="Hydrolase_4"/>
</dbReference>
<organism evidence="2 3">
    <name type="scientific">Chaetoceros tenuissimus</name>
    <dbReference type="NCBI Taxonomy" id="426638"/>
    <lineage>
        <taxon>Eukaryota</taxon>
        <taxon>Sar</taxon>
        <taxon>Stramenopiles</taxon>
        <taxon>Ochrophyta</taxon>
        <taxon>Bacillariophyta</taxon>
        <taxon>Coscinodiscophyceae</taxon>
        <taxon>Chaetocerotophycidae</taxon>
        <taxon>Chaetocerotales</taxon>
        <taxon>Chaetocerotaceae</taxon>
        <taxon>Chaetoceros</taxon>
    </lineage>
</organism>
<proteinExistence type="predicted"/>
<gene>
    <name evidence="2" type="ORF">CTEN210_15259</name>
</gene>
<dbReference type="Pfam" id="PF12146">
    <property type="entry name" value="Hydrolase_4"/>
    <property type="match status" value="1"/>
</dbReference>
<evidence type="ECO:0000313" key="3">
    <source>
        <dbReference type="Proteomes" id="UP001054902"/>
    </source>
</evidence>
<dbReference type="InterPro" id="IPR029058">
    <property type="entry name" value="AB_hydrolase_fold"/>
</dbReference>
<dbReference type="InterPro" id="IPR051044">
    <property type="entry name" value="MAG_DAG_Lipase"/>
</dbReference>
<dbReference type="Proteomes" id="UP001054902">
    <property type="component" value="Unassembled WGS sequence"/>
</dbReference>
<protein>
    <recommendedName>
        <fullName evidence="1">Serine aminopeptidase S33 domain-containing protein</fullName>
    </recommendedName>
</protein>
<reference evidence="2 3" key="1">
    <citation type="journal article" date="2021" name="Sci. Rep.">
        <title>The genome of the diatom Chaetoceros tenuissimus carries an ancient integrated fragment of an extant virus.</title>
        <authorList>
            <person name="Hongo Y."/>
            <person name="Kimura K."/>
            <person name="Takaki Y."/>
            <person name="Yoshida Y."/>
            <person name="Baba S."/>
            <person name="Kobayashi G."/>
            <person name="Nagasaki K."/>
            <person name="Hano T."/>
            <person name="Tomaru Y."/>
        </authorList>
    </citation>
    <scope>NUCLEOTIDE SEQUENCE [LARGE SCALE GENOMIC DNA]</scope>
    <source>
        <strain evidence="2 3">NIES-3715</strain>
    </source>
</reference>
<name>A0AAD3D6U0_9STRA</name>
<dbReference type="PANTHER" id="PTHR11614">
    <property type="entry name" value="PHOSPHOLIPASE-RELATED"/>
    <property type="match status" value="1"/>
</dbReference>
<sequence>MYGVHELLDKPLAFSEKTKKKYVKPTSRFPILIGKQALNVEIFEGKTNSDSPILLMVHGLCESIETKGIQALVTTARAKKMKVACLELEGMGFSSSDKDKMRCGDFEKHLSNVLLFIKKTVQHMRGKGSDAPYFIVGNGFGGILCLYASELISRMKEAFPVNFKGVAAIAPIVSIKEAFDPSLSSVVTNSLLSSVMPFLATELSVHESTYNCPDRSTRNYSGKLPLTISKMLFDLTTKVHNDIENGELKLVGVSNVLIFGGNDDKLVPIRRIEAFFNSIKPRRKLLVNMGRGHDMLHHRNSAIPLLDKLYSWVEEITDLDKENNNANAFWDVKAQTPLVDRPFESENREQVEQPISV</sequence>
<dbReference type="SUPFAM" id="SSF53474">
    <property type="entry name" value="alpha/beta-Hydrolases"/>
    <property type="match status" value="1"/>
</dbReference>
<accession>A0AAD3D6U0</accession>
<dbReference type="AlphaFoldDB" id="A0AAD3D6U0"/>